<dbReference type="SUPFAM" id="SSF56300">
    <property type="entry name" value="Metallo-dependent phosphatases"/>
    <property type="match status" value="1"/>
</dbReference>
<sequence>MMNARRRPALPPRRHAATRLWALALAATFAAVTAAQASSPGRSARGADADVVRIALIADVPQWPAAEGPTQQLLESFAQRRLAFVIHAGGIKGDTESCADAVLGKRLELLQQSPLPLVYVPGETDWAECEHPVNGSFDPDERLARLRELFYPDDDSLGKRRIALTRQSDQARFRAYRENVRWTVGKVLMVGMNLPDDNNHYRAEAGRNGEFEDRREANRQWLSRAFSVAEQERLAGIVLVVHGDPQFGNGWEKRGKPTLLDGFMRHRERDGYLEFKRQLRELVARFDGQVLLVHSSVAGFAMDTPLRDARGKVLRHFTRVALPVGSTRQWTELTITPDARALFAVNLRDGPR</sequence>
<evidence type="ECO:0000256" key="1">
    <source>
        <dbReference type="SAM" id="SignalP"/>
    </source>
</evidence>
<name>A0A562BST8_9BURK</name>
<evidence type="ECO:0000313" key="2">
    <source>
        <dbReference type="EMBL" id="TWG88296.1"/>
    </source>
</evidence>
<dbReference type="Proteomes" id="UP000318141">
    <property type="component" value="Unassembled WGS sequence"/>
</dbReference>
<organism evidence="2 3">
    <name type="scientific">Cupriavidus gilardii J11</name>
    <dbReference type="NCBI Taxonomy" id="936133"/>
    <lineage>
        <taxon>Bacteria</taxon>
        <taxon>Pseudomonadati</taxon>
        <taxon>Pseudomonadota</taxon>
        <taxon>Betaproteobacteria</taxon>
        <taxon>Burkholderiales</taxon>
        <taxon>Burkholderiaceae</taxon>
        <taxon>Cupriavidus</taxon>
    </lineage>
</organism>
<dbReference type="EMBL" id="VLJN01000005">
    <property type="protein sequence ID" value="TWG88296.1"/>
    <property type="molecule type" value="Genomic_DNA"/>
</dbReference>
<feature type="chain" id="PRO_5021848681" description="Transmembrane protein" evidence="1">
    <location>
        <begin position="38"/>
        <end position="352"/>
    </location>
</feature>
<feature type="signal peptide" evidence="1">
    <location>
        <begin position="1"/>
        <end position="37"/>
    </location>
</feature>
<proteinExistence type="predicted"/>
<dbReference type="InterPro" id="IPR029052">
    <property type="entry name" value="Metallo-depent_PP-like"/>
</dbReference>
<protein>
    <recommendedName>
        <fullName evidence="4">Transmembrane protein</fullName>
    </recommendedName>
</protein>
<reference evidence="2 3" key="1">
    <citation type="submission" date="2019-07" db="EMBL/GenBank/DDBJ databases">
        <title>Genome sequencing of lignin-degrading bacterial isolates.</title>
        <authorList>
            <person name="Gladden J."/>
        </authorList>
    </citation>
    <scope>NUCLEOTIDE SEQUENCE [LARGE SCALE GENOMIC DNA]</scope>
    <source>
        <strain evidence="2 3">J11</strain>
    </source>
</reference>
<evidence type="ECO:0000313" key="3">
    <source>
        <dbReference type="Proteomes" id="UP000318141"/>
    </source>
</evidence>
<keyword evidence="1" id="KW-0732">Signal</keyword>
<gene>
    <name evidence="2" type="ORF">L602_001300000530</name>
</gene>
<comment type="caution">
    <text evidence="2">The sequence shown here is derived from an EMBL/GenBank/DDBJ whole genome shotgun (WGS) entry which is preliminary data.</text>
</comment>
<keyword evidence="3" id="KW-1185">Reference proteome</keyword>
<dbReference type="AlphaFoldDB" id="A0A562BST8"/>
<accession>A0A562BST8</accession>
<evidence type="ECO:0008006" key="4">
    <source>
        <dbReference type="Google" id="ProtNLM"/>
    </source>
</evidence>